<sequence length="323" mass="37041">MVDANVCNAATSTSSTMKCYICGNTSKNFNNLNIGKEINNDASKFGLSILHARIRLFEHIIHLAYKLPIKKWQARTNEDRMIVKDTKLRIQHLFKEQMGVIVSPKARFGNTNDGNTSRRFFADPDTSSRITGIDVNIIKRFKIILEAISNGHSINVEKFEEYTTDTAKLYVQLYGWHPMSPTIYNILIHGATVISHAIVPIGQLSEEAAEARNKHFRLYRQNFSRKCSREACNNDVLKRLLLSLDPYMSSIRPKPQKKSMPFSSETLKLFLPEPLDDVSPTENISEEYNQKDDEWMMRIVTIVCFIIKINIVICKNLLKIIKL</sequence>
<protein>
    <submittedName>
        <fullName evidence="1">Uncharacterized protein</fullName>
    </submittedName>
</protein>
<dbReference type="OrthoDB" id="6626490at2759"/>
<proteinExistence type="predicted"/>
<dbReference type="AlphaFoldDB" id="A0A2S2QZK6"/>
<organism evidence="1">
    <name type="scientific">Sipha flava</name>
    <name type="common">yellow sugarcane aphid</name>
    <dbReference type="NCBI Taxonomy" id="143950"/>
    <lineage>
        <taxon>Eukaryota</taxon>
        <taxon>Metazoa</taxon>
        <taxon>Ecdysozoa</taxon>
        <taxon>Arthropoda</taxon>
        <taxon>Hexapoda</taxon>
        <taxon>Insecta</taxon>
        <taxon>Pterygota</taxon>
        <taxon>Neoptera</taxon>
        <taxon>Paraneoptera</taxon>
        <taxon>Hemiptera</taxon>
        <taxon>Sternorrhyncha</taxon>
        <taxon>Aphidomorpha</taxon>
        <taxon>Aphidoidea</taxon>
        <taxon>Aphididae</taxon>
        <taxon>Sipha</taxon>
    </lineage>
</organism>
<evidence type="ECO:0000313" key="1">
    <source>
        <dbReference type="EMBL" id="MBY83207.1"/>
    </source>
</evidence>
<dbReference type="EMBL" id="GGMS01014004">
    <property type="protein sequence ID" value="MBY83207.1"/>
    <property type="molecule type" value="Transcribed_RNA"/>
</dbReference>
<accession>A0A2S2QZK6</accession>
<name>A0A2S2QZK6_9HEMI</name>
<gene>
    <name evidence="1" type="ORF">g.8162</name>
</gene>
<reference evidence="1" key="1">
    <citation type="submission" date="2018-04" db="EMBL/GenBank/DDBJ databases">
        <title>Transcriptome assembly of Sipha flava.</title>
        <authorList>
            <person name="Scully E.D."/>
            <person name="Geib S.M."/>
            <person name="Palmer N.A."/>
            <person name="Koch K."/>
            <person name="Bradshaw J."/>
            <person name="Heng-Moss T."/>
            <person name="Sarath G."/>
        </authorList>
    </citation>
    <scope>NUCLEOTIDE SEQUENCE</scope>
</reference>